<dbReference type="SUPFAM" id="SSF51126">
    <property type="entry name" value="Pectin lyase-like"/>
    <property type="match status" value="1"/>
</dbReference>
<dbReference type="EMBL" id="JAMZEJ010000001">
    <property type="protein sequence ID" value="MCQ8239379.1"/>
    <property type="molecule type" value="Genomic_DNA"/>
</dbReference>
<dbReference type="Proteomes" id="UP001524547">
    <property type="component" value="Unassembled WGS sequence"/>
</dbReference>
<dbReference type="Gene3D" id="2.160.20.10">
    <property type="entry name" value="Single-stranded right-handed beta-helix, Pectin lyase-like"/>
    <property type="match status" value="1"/>
</dbReference>
<accession>A0ABT1VSR8</accession>
<evidence type="ECO:0000313" key="3">
    <source>
        <dbReference type="Proteomes" id="UP001524547"/>
    </source>
</evidence>
<dbReference type="RefSeq" id="WP_422918122.1">
    <property type="nucleotide sequence ID" value="NZ_JAMZEJ010000001.1"/>
</dbReference>
<evidence type="ECO:0000256" key="1">
    <source>
        <dbReference type="SAM" id="SignalP"/>
    </source>
</evidence>
<evidence type="ECO:0000313" key="2">
    <source>
        <dbReference type="EMBL" id="MCQ8239379.1"/>
    </source>
</evidence>
<feature type="chain" id="PRO_5045326903" evidence="1">
    <location>
        <begin position="37"/>
        <end position="584"/>
    </location>
</feature>
<reference evidence="2 3" key="1">
    <citation type="submission" date="2022-06" db="EMBL/GenBank/DDBJ databases">
        <title>Rhizosaccharibacter gen. nov. sp. nov. KSS12, endophytic bacteria isolated from sugarcane.</title>
        <authorList>
            <person name="Pitiwittayakul N."/>
        </authorList>
    </citation>
    <scope>NUCLEOTIDE SEQUENCE [LARGE SCALE GENOMIC DNA]</scope>
    <source>
        <strain evidence="2 3">KSS12</strain>
    </source>
</reference>
<comment type="caution">
    <text evidence="2">The sequence shown here is derived from an EMBL/GenBank/DDBJ whole genome shotgun (WGS) entry which is preliminary data.</text>
</comment>
<proteinExistence type="predicted"/>
<keyword evidence="3" id="KW-1185">Reference proteome</keyword>
<keyword evidence="1" id="KW-0732">Signal</keyword>
<feature type="signal peptide" evidence="1">
    <location>
        <begin position="1"/>
        <end position="36"/>
    </location>
</feature>
<dbReference type="InterPro" id="IPR011050">
    <property type="entry name" value="Pectin_lyase_fold/virulence"/>
</dbReference>
<dbReference type="CDD" id="cd23669">
    <property type="entry name" value="GH55_SacteLam55A-like"/>
    <property type="match status" value="1"/>
</dbReference>
<organism evidence="2 3">
    <name type="scientific">Rhizosaccharibacter radicis</name>
    <dbReference type="NCBI Taxonomy" id="2782605"/>
    <lineage>
        <taxon>Bacteria</taxon>
        <taxon>Pseudomonadati</taxon>
        <taxon>Pseudomonadota</taxon>
        <taxon>Alphaproteobacteria</taxon>
        <taxon>Acetobacterales</taxon>
        <taxon>Acetobacteraceae</taxon>
        <taxon>Rhizosaccharibacter</taxon>
    </lineage>
</organism>
<dbReference type="InterPro" id="IPR012334">
    <property type="entry name" value="Pectin_lyas_fold"/>
</dbReference>
<dbReference type="InterPro" id="IPR059186">
    <property type="entry name" value="SACTE_4363"/>
</dbReference>
<name>A0ABT1VSR8_9PROT</name>
<sequence>MSLSRCDARIARTMRRALIAATLLAGLPCVTGQVRAATPDFGPNVSILDPSMSSDQIASVLNAASGEQQFSSNRFAILFRPGTYNVDTQLGFYESVAGAGLSPNDVVINGGLRAEAPLDPGGNTDNATQVFWRSEENLTINPTGGSTRWAVSQGCAFRRIHLKGAISLAGAKYGWASGGFIADSVFDGQVGPYSQQQWYTRNSVLNGWTNAVWNMVFSGVSGAPAQSFPNPPYTTLATTPVSREKPFLFVDSADNWNVFAPAARRNSTGPSWNNGTPAGRTLPISTFLIARPSTSIDSINQALGAGYNLILTPGLYEFSKPIHVTNADTVVLGLGYATLVPQNGNAALLVDDVDGVQVAGLLVDAGPQRSPALVQIGGSAPGASHANDPSSLSDVFFRVGGATAGSATTSLLVTSNDVVMDNIWAWRADHGNGIGWNTNTADHGLVVGGNNVTALGLAVEHYQKNQVLWQGNNGQTLFFQSELPYDVPSQGAWMNGSANGYAAYAVDPSVTSHQAWGLGVYSYFNQGVAIVEDSAIAVPRNGGVQIHDAATVLLNGSGQITHIVDDAGATASTSGQEETLSAYP</sequence>
<protein>
    <submittedName>
        <fullName evidence="2">Coagulation factor 5/8 type domain-containing protein</fullName>
    </submittedName>
</protein>
<gene>
    <name evidence="2" type="ORF">NFI88_00805</name>
</gene>